<dbReference type="CDD" id="cd08977">
    <property type="entry name" value="SusD"/>
    <property type="match status" value="1"/>
</dbReference>
<comment type="similarity">
    <text evidence="2">Belongs to the SusD family.</text>
</comment>
<keyword evidence="4" id="KW-0472">Membrane</keyword>
<keyword evidence="9" id="KW-1185">Reference proteome</keyword>
<dbReference type="Gene3D" id="1.25.40.390">
    <property type="match status" value="1"/>
</dbReference>
<dbReference type="SUPFAM" id="SSF48452">
    <property type="entry name" value="TPR-like"/>
    <property type="match status" value="1"/>
</dbReference>
<feature type="domain" description="SusD-like N-terminal" evidence="7">
    <location>
        <begin position="105"/>
        <end position="239"/>
    </location>
</feature>
<dbReference type="EMBL" id="FOGG01000006">
    <property type="protein sequence ID" value="SER24080.1"/>
    <property type="molecule type" value="Genomic_DNA"/>
</dbReference>
<dbReference type="STRING" id="390241.SAMN04488023_10616"/>
<dbReference type="Proteomes" id="UP000199572">
    <property type="component" value="Unassembled WGS sequence"/>
</dbReference>
<evidence type="ECO:0000313" key="9">
    <source>
        <dbReference type="Proteomes" id="UP000199572"/>
    </source>
</evidence>
<evidence type="ECO:0000256" key="3">
    <source>
        <dbReference type="ARBA" id="ARBA00022729"/>
    </source>
</evidence>
<dbReference type="RefSeq" id="WP_139180133.1">
    <property type="nucleotide sequence ID" value="NZ_FOGG01000006.1"/>
</dbReference>
<evidence type="ECO:0000256" key="4">
    <source>
        <dbReference type="ARBA" id="ARBA00023136"/>
    </source>
</evidence>
<dbReference type="InterPro" id="IPR011990">
    <property type="entry name" value="TPR-like_helical_dom_sf"/>
</dbReference>
<evidence type="ECO:0000256" key="5">
    <source>
        <dbReference type="ARBA" id="ARBA00023237"/>
    </source>
</evidence>
<accession>A0A1H9MK40</accession>
<protein>
    <submittedName>
        <fullName evidence="8">Starch-binding associating with outer membrane</fullName>
    </submittedName>
</protein>
<keyword evidence="3" id="KW-0732">Signal</keyword>
<evidence type="ECO:0000313" key="8">
    <source>
        <dbReference type="EMBL" id="SER24080.1"/>
    </source>
</evidence>
<dbReference type="AlphaFoldDB" id="A0A1H9MK40"/>
<evidence type="ECO:0000256" key="1">
    <source>
        <dbReference type="ARBA" id="ARBA00004442"/>
    </source>
</evidence>
<sequence>MKNTTYMILIAALVFTNLGCKKFLNVTPIEAQSGNNFWKTREDVEGFTNGIYSRLRSKVAGTPQFFNGDDRAFFPALEIRGNNVVTTGSMDNDGVATFTALSGNNMKSIVNSTGRYNGMMKNIMNWKEWYDVVAASNILYFEIDKVPGSSLPEADKKRYKAEAVFLRNLSYMFICKLFGDAIYYTDAYHSDPLPRTSQVTVMNKCIADMTAVKDDLPAFYNDASSNGFRPTKASAVALLMHLNMWAAAWDTGVKTPYYEAVAKLATELDTYSVYKLLPITPANTLRIFKGRSSENLFGILQDVNYGEGFSLPSGFSYYFSHYPYQGTVSKASSFMAYLKEYITKLYPAGGSDARLSTWFENFDSQSTTFQFKKFANTYTTGSGSAIYVTSDDSAIIFRLPDCYLLTAEALAELGQESEARDYANRVTAAANAPLIIQSGQDLKDEIYKERCRELIGEGHFFFDLVRTKRVVNSDFTKAPMSVANLNAGAWTWPLTITAAERSANPHLIANNFWN</sequence>
<dbReference type="InterPro" id="IPR012944">
    <property type="entry name" value="SusD_RagB_dom"/>
</dbReference>
<dbReference type="Pfam" id="PF14322">
    <property type="entry name" value="SusD-like_3"/>
    <property type="match status" value="1"/>
</dbReference>
<reference evidence="8 9" key="1">
    <citation type="submission" date="2016-10" db="EMBL/GenBank/DDBJ databases">
        <authorList>
            <person name="de Groot N.N."/>
        </authorList>
    </citation>
    <scope>NUCLEOTIDE SEQUENCE [LARGE SCALE GENOMIC DNA]</scope>
    <source>
        <strain evidence="8 9">DSM 18610</strain>
    </source>
</reference>
<organism evidence="8 9">
    <name type="scientific">Pedobacter rhizosphaerae</name>
    <dbReference type="NCBI Taxonomy" id="390241"/>
    <lineage>
        <taxon>Bacteria</taxon>
        <taxon>Pseudomonadati</taxon>
        <taxon>Bacteroidota</taxon>
        <taxon>Sphingobacteriia</taxon>
        <taxon>Sphingobacteriales</taxon>
        <taxon>Sphingobacteriaceae</taxon>
        <taxon>Pedobacter</taxon>
    </lineage>
</organism>
<keyword evidence="5" id="KW-0998">Cell outer membrane</keyword>
<dbReference type="OrthoDB" id="9773740at2"/>
<proteinExistence type="inferred from homology"/>
<evidence type="ECO:0000256" key="2">
    <source>
        <dbReference type="ARBA" id="ARBA00006275"/>
    </source>
</evidence>
<name>A0A1H9MK40_9SPHI</name>
<gene>
    <name evidence="8" type="ORF">SAMN04488023_10616</name>
</gene>
<evidence type="ECO:0000259" key="7">
    <source>
        <dbReference type="Pfam" id="PF14322"/>
    </source>
</evidence>
<feature type="domain" description="RagB/SusD" evidence="6">
    <location>
        <begin position="361"/>
        <end position="469"/>
    </location>
</feature>
<dbReference type="Pfam" id="PF07980">
    <property type="entry name" value="SusD_RagB"/>
    <property type="match status" value="1"/>
</dbReference>
<dbReference type="GO" id="GO:0009279">
    <property type="term" value="C:cell outer membrane"/>
    <property type="evidence" value="ECO:0007669"/>
    <property type="project" value="UniProtKB-SubCell"/>
</dbReference>
<dbReference type="InterPro" id="IPR033985">
    <property type="entry name" value="SusD-like_N"/>
</dbReference>
<evidence type="ECO:0000259" key="6">
    <source>
        <dbReference type="Pfam" id="PF07980"/>
    </source>
</evidence>
<comment type="subcellular location">
    <subcellularLocation>
        <location evidence="1">Cell outer membrane</location>
    </subcellularLocation>
</comment>